<dbReference type="Proteomes" id="UP001314170">
    <property type="component" value="Unassembled WGS sequence"/>
</dbReference>
<dbReference type="EMBL" id="CAWUPB010000851">
    <property type="protein sequence ID" value="CAK7326778.1"/>
    <property type="molecule type" value="Genomic_DNA"/>
</dbReference>
<gene>
    <name evidence="1" type="ORF">DCAF_LOCUS4483</name>
</gene>
<evidence type="ECO:0000313" key="1">
    <source>
        <dbReference type="EMBL" id="CAK7326778.1"/>
    </source>
</evidence>
<comment type="caution">
    <text evidence="1">The sequence shown here is derived from an EMBL/GenBank/DDBJ whole genome shotgun (WGS) entry which is preliminary data.</text>
</comment>
<dbReference type="AlphaFoldDB" id="A0AAV1R151"/>
<reference evidence="1 2" key="1">
    <citation type="submission" date="2024-01" db="EMBL/GenBank/DDBJ databases">
        <authorList>
            <person name="Waweru B."/>
        </authorList>
    </citation>
    <scope>NUCLEOTIDE SEQUENCE [LARGE SCALE GENOMIC DNA]</scope>
</reference>
<sequence>MANLSRLQSVNNSTGRGGLQYFETFGPFWELNTQPTLKTQIHHKPIHQWAIAHIRWAVSFYYTILTYHRGRTCGSWSTMIEGVIERPIYNKFLAPRMSGILEEGWIPDKRWTPLLKEQLPQGIS</sequence>
<name>A0AAV1R151_9ROSI</name>
<accession>A0AAV1R151</accession>
<protein>
    <submittedName>
        <fullName evidence="1">Uncharacterized protein</fullName>
    </submittedName>
</protein>
<keyword evidence="2" id="KW-1185">Reference proteome</keyword>
<evidence type="ECO:0000313" key="2">
    <source>
        <dbReference type="Proteomes" id="UP001314170"/>
    </source>
</evidence>
<organism evidence="1 2">
    <name type="scientific">Dovyalis caffra</name>
    <dbReference type="NCBI Taxonomy" id="77055"/>
    <lineage>
        <taxon>Eukaryota</taxon>
        <taxon>Viridiplantae</taxon>
        <taxon>Streptophyta</taxon>
        <taxon>Embryophyta</taxon>
        <taxon>Tracheophyta</taxon>
        <taxon>Spermatophyta</taxon>
        <taxon>Magnoliopsida</taxon>
        <taxon>eudicotyledons</taxon>
        <taxon>Gunneridae</taxon>
        <taxon>Pentapetalae</taxon>
        <taxon>rosids</taxon>
        <taxon>fabids</taxon>
        <taxon>Malpighiales</taxon>
        <taxon>Salicaceae</taxon>
        <taxon>Flacourtieae</taxon>
        <taxon>Dovyalis</taxon>
    </lineage>
</organism>
<proteinExistence type="predicted"/>